<dbReference type="InterPro" id="IPR018376">
    <property type="entry name" value="Enoyl-CoA_hyd/isom_CS"/>
</dbReference>
<comment type="subcellular location">
    <subcellularLocation>
        <location evidence="2">Peroxisome</location>
    </subcellularLocation>
</comment>
<evidence type="ECO:0000256" key="18">
    <source>
        <dbReference type="ARBA" id="ARBA00035863"/>
    </source>
</evidence>
<evidence type="ECO:0000313" key="39">
    <source>
        <dbReference type="Proteomes" id="UP000085678"/>
    </source>
</evidence>
<evidence type="ECO:0000256" key="9">
    <source>
        <dbReference type="ARBA" id="ARBA00022832"/>
    </source>
</evidence>
<sequence length="724" mass="79253">MADYRKQGDVAVLHANNPPVNALSYHVRQGLYDGIEAAEKDPSVKCIVICGKGKTFPVGADIREFASGSAKKFPNLIEVCDKIEACTKPVVAAIHGFALGGGLEISLGCHYRIGGTSCKVGFPEVNIGVLPGAGGTQRLPRVIGLKPSLDIITSGCHVGAKEALKLGILDKIVQGDVVTEGIKFAKSVQNQPLHGRRVSTMAVPDVSQANALCNSAMAEVKRKSSGLLAPVACVKSLRVAAQTPYKDGIKIESALMLQLMTSGQAKALQYAFFAERLASKWQVPGGASHATVTPRPVKSCAVVGGGYMGSGIVMCILNAGLPCILVEANQKFLDRGIKMIQGLYAGSVKLGKMSEQDAKKTLSLLKPTLRYEDLKDVDVVIEAVFEDMKLKQEVFGKLDKVCKKDALLCSNTSTLNIDKIASATRRPDRVMGMHFFAPAYYMKLLENIRGAETSPQTVATVTQLSVKIGKVPVLVGNCHGFVGNRMMAPYTTEAQRLLEEGAYPHQVDQVIEEFGIPIGPLKVGDLTGLDVSWKITREVSRMLGLDHTKREDVEPFGLYFPVRNALYEKGRLGRKTGAGFYKYEKAGSKVAIPDPLVMDIIDHHCREEGIDRRRIPPQEIYERCLYSLINEGFKTLEEGIAARPEDVDIIWLLGYGWPRYTGGPMHFASQIGLRRLYGRIEYYHNKYPDRDHWTPSRLLKTLSQQEHPVPLAQWGQFASTTSRL</sequence>
<comment type="similarity">
    <text evidence="29">In the C-terminal section; belongs to the 3-hydroxyacyl-CoA dehydrogenase family.</text>
</comment>
<keyword evidence="9" id="KW-0276">Fatty acid metabolism</keyword>
<keyword evidence="14" id="KW-0413">Isomerase</keyword>
<dbReference type="InParanoid" id="A0A1S3IKS7"/>
<dbReference type="FunFam" id="3.90.226.10:FF:000052">
    <property type="entry name" value="Peroxisomal bifunctional enzyme"/>
    <property type="match status" value="1"/>
</dbReference>
<dbReference type="InterPro" id="IPR006180">
    <property type="entry name" value="3-OHacyl-CoA_DH_CS"/>
</dbReference>
<dbReference type="GO" id="GO:0004165">
    <property type="term" value="F:delta(3)-delta(2)-enoyl-CoA isomerase activity"/>
    <property type="evidence" value="ECO:0007669"/>
    <property type="project" value="UniProtKB-EC"/>
</dbReference>
<dbReference type="EC" id="1.1.1.35" evidence="8"/>
<dbReference type="Gene3D" id="3.40.50.720">
    <property type="entry name" value="NAD(P)-binding Rossmann-like Domain"/>
    <property type="match status" value="1"/>
</dbReference>
<evidence type="ECO:0000256" key="6">
    <source>
        <dbReference type="ARBA" id="ARBA00012064"/>
    </source>
</evidence>
<comment type="catalytic activity">
    <reaction evidence="1">
        <text>(3S)-hydroxyhexadecanoyl-CoA = (2E)-hexadecenoyl-CoA + H2O</text>
        <dbReference type="Rhea" id="RHEA:31163"/>
        <dbReference type="ChEBI" id="CHEBI:15377"/>
        <dbReference type="ChEBI" id="CHEBI:61526"/>
        <dbReference type="ChEBI" id="CHEBI:62613"/>
    </reaction>
    <physiologicalReaction direction="right-to-left" evidence="1">
        <dbReference type="Rhea" id="RHEA:31165"/>
    </physiologicalReaction>
</comment>
<organism evidence="39 40">
    <name type="scientific">Lingula anatina</name>
    <name type="common">Brachiopod</name>
    <name type="synonym">Lingula unguis</name>
    <dbReference type="NCBI Taxonomy" id="7574"/>
    <lineage>
        <taxon>Eukaryota</taxon>
        <taxon>Metazoa</taxon>
        <taxon>Spiralia</taxon>
        <taxon>Lophotrochozoa</taxon>
        <taxon>Brachiopoda</taxon>
        <taxon>Linguliformea</taxon>
        <taxon>Lingulata</taxon>
        <taxon>Lingulida</taxon>
        <taxon>Linguloidea</taxon>
        <taxon>Lingulidae</taxon>
        <taxon>Lingula</taxon>
    </lineage>
</organism>
<evidence type="ECO:0000256" key="31">
    <source>
        <dbReference type="ARBA" id="ARBA00042031"/>
    </source>
</evidence>
<dbReference type="InterPro" id="IPR008927">
    <property type="entry name" value="6-PGluconate_DH-like_C_sf"/>
</dbReference>
<dbReference type="FunFam" id="3.40.50.720:FF:000009">
    <property type="entry name" value="Fatty oxidation complex, alpha subunit"/>
    <property type="match status" value="1"/>
</dbReference>
<evidence type="ECO:0000256" key="8">
    <source>
        <dbReference type="ARBA" id="ARBA00013000"/>
    </source>
</evidence>
<evidence type="ECO:0000256" key="29">
    <source>
        <dbReference type="ARBA" id="ARBA00038365"/>
    </source>
</evidence>
<evidence type="ECO:0000313" key="40">
    <source>
        <dbReference type="RefSeq" id="XP_013398850.1"/>
    </source>
</evidence>
<comment type="catalytic activity">
    <reaction evidence="33">
        <text>(3S)-hydroxydecanoyl-CoA + NAD(+) = 3-oxodecanoyl-CoA + NADH + H(+)</text>
        <dbReference type="Rhea" id="RHEA:31187"/>
        <dbReference type="ChEBI" id="CHEBI:15378"/>
        <dbReference type="ChEBI" id="CHEBI:57540"/>
        <dbReference type="ChEBI" id="CHEBI:57945"/>
        <dbReference type="ChEBI" id="CHEBI:62548"/>
        <dbReference type="ChEBI" id="CHEBI:62616"/>
    </reaction>
    <physiologicalReaction direction="left-to-right" evidence="33">
        <dbReference type="Rhea" id="RHEA:31188"/>
    </physiologicalReaction>
</comment>
<dbReference type="Proteomes" id="UP000085678">
    <property type="component" value="Unplaced"/>
</dbReference>
<dbReference type="PANTHER" id="PTHR23309">
    <property type="entry name" value="3-HYDROXYACYL-COA DEHYROGENASE"/>
    <property type="match status" value="1"/>
</dbReference>
<comment type="catalytic activity">
    <reaction evidence="23">
        <text>(3E)-hexenoyl-CoA = (2E)-hexenoyl-CoA</text>
        <dbReference type="Rhea" id="RHEA:45736"/>
        <dbReference type="ChEBI" id="CHEBI:62077"/>
        <dbReference type="ChEBI" id="CHEBI:84790"/>
    </reaction>
    <physiologicalReaction direction="left-to-right" evidence="23">
        <dbReference type="Rhea" id="RHEA:45737"/>
    </physiologicalReaction>
</comment>
<evidence type="ECO:0000256" key="19">
    <source>
        <dbReference type="ARBA" id="ARBA00035909"/>
    </source>
</evidence>
<dbReference type="InterPro" id="IPR001753">
    <property type="entry name" value="Enoyl-CoA_hydra/iso"/>
</dbReference>
<dbReference type="Pfam" id="PF00725">
    <property type="entry name" value="3HCDH"/>
    <property type="match status" value="2"/>
</dbReference>
<evidence type="ECO:0000256" key="35">
    <source>
        <dbReference type="ARBA" id="ARBA00049448"/>
    </source>
</evidence>
<comment type="similarity">
    <text evidence="36">Belongs to the enoyl-CoA hydratase/isomerase family.</text>
</comment>
<keyword evidence="13" id="KW-0576">Peroxisome</keyword>
<evidence type="ECO:0000256" key="16">
    <source>
        <dbReference type="ARBA" id="ARBA00023268"/>
    </source>
</evidence>
<dbReference type="GO" id="GO:0004300">
    <property type="term" value="F:enoyl-CoA hydratase activity"/>
    <property type="evidence" value="ECO:0007669"/>
    <property type="project" value="UniProtKB-EC"/>
</dbReference>
<dbReference type="GO" id="GO:0070403">
    <property type="term" value="F:NAD+ binding"/>
    <property type="evidence" value="ECO:0007669"/>
    <property type="project" value="InterPro"/>
</dbReference>
<dbReference type="STRING" id="7574.A0A1S3IKS7"/>
<dbReference type="GO" id="GO:0003857">
    <property type="term" value="F:(3S)-3-hydroxyacyl-CoA dehydrogenase (NAD+) activity"/>
    <property type="evidence" value="ECO:0007669"/>
    <property type="project" value="UniProtKB-EC"/>
</dbReference>
<keyword evidence="10" id="KW-0560">Oxidoreductase</keyword>
<keyword evidence="11" id="KW-0520">NAD</keyword>
<dbReference type="Pfam" id="PF02737">
    <property type="entry name" value="3HCDH_N"/>
    <property type="match status" value="1"/>
</dbReference>
<evidence type="ECO:0000256" key="11">
    <source>
        <dbReference type="ARBA" id="ARBA00023027"/>
    </source>
</evidence>
<comment type="catalytic activity">
    <reaction evidence="28">
        <text>(2E)-hexadecenedioyl-CoA + H2O = (3S)-hydroxyhexadecanedioyl-CoA</text>
        <dbReference type="Rhea" id="RHEA:40259"/>
        <dbReference type="ChEBI" id="CHEBI:15377"/>
        <dbReference type="ChEBI" id="CHEBI:77075"/>
        <dbReference type="ChEBI" id="CHEBI:77080"/>
    </reaction>
    <physiologicalReaction direction="left-to-right" evidence="28">
        <dbReference type="Rhea" id="RHEA:40260"/>
    </physiologicalReaction>
</comment>
<evidence type="ECO:0000256" key="27">
    <source>
        <dbReference type="ARBA" id="ARBA00036656"/>
    </source>
</evidence>
<dbReference type="UniPathway" id="UPA00659"/>
<evidence type="ECO:0000256" key="21">
    <source>
        <dbReference type="ARBA" id="ARBA00035959"/>
    </source>
</evidence>
<evidence type="ECO:0000256" key="22">
    <source>
        <dbReference type="ARBA" id="ARBA00036336"/>
    </source>
</evidence>
<reference evidence="40" key="1">
    <citation type="submission" date="2025-08" db="UniProtKB">
        <authorList>
            <consortium name="RefSeq"/>
        </authorList>
    </citation>
    <scope>IDENTIFICATION</scope>
    <source>
        <tissue evidence="40">Gonads</tissue>
    </source>
</reference>
<comment type="catalytic activity">
    <reaction evidence="34">
        <text>a (3S)-3-hydroxyacyl-CoA + NAD(+) = a 3-oxoacyl-CoA + NADH + H(+)</text>
        <dbReference type="Rhea" id="RHEA:22432"/>
        <dbReference type="ChEBI" id="CHEBI:15378"/>
        <dbReference type="ChEBI" id="CHEBI:57318"/>
        <dbReference type="ChEBI" id="CHEBI:57540"/>
        <dbReference type="ChEBI" id="CHEBI:57945"/>
        <dbReference type="ChEBI" id="CHEBI:90726"/>
        <dbReference type="EC" id="1.1.1.35"/>
    </reaction>
    <physiologicalReaction direction="left-to-right" evidence="34">
        <dbReference type="Rhea" id="RHEA:22433"/>
    </physiologicalReaction>
</comment>
<comment type="catalytic activity">
    <reaction evidence="25">
        <text>(2S,3S)-3-hydroxy-2-methylbutanoyl-CoA = (2E)-2-methylbut-2-enoyl-CoA + H2O</text>
        <dbReference type="Rhea" id="RHEA:31119"/>
        <dbReference type="ChEBI" id="CHEBI:15377"/>
        <dbReference type="ChEBI" id="CHEBI:57312"/>
        <dbReference type="ChEBI" id="CHEBI:57337"/>
    </reaction>
    <physiologicalReaction direction="right-to-left" evidence="25">
        <dbReference type="Rhea" id="RHEA:31121"/>
    </physiologicalReaction>
</comment>
<evidence type="ECO:0000256" key="17">
    <source>
        <dbReference type="ARBA" id="ARBA00035760"/>
    </source>
</evidence>
<evidence type="ECO:0000256" key="26">
    <source>
        <dbReference type="ARBA" id="ARBA00036570"/>
    </source>
</evidence>
<dbReference type="CDD" id="cd06558">
    <property type="entry name" value="crotonase-like"/>
    <property type="match status" value="1"/>
</dbReference>
<evidence type="ECO:0000256" key="14">
    <source>
        <dbReference type="ARBA" id="ARBA00023235"/>
    </source>
</evidence>
<comment type="catalytic activity">
    <reaction evidence="17">
        <text>(3S)-hydroxydecanoyl-CoA = (2E)-decenoyl-CoA + H2O</text>
        <dbReference type="Rhea" id="RHEA:31191"/>
        <dbReference type="ChEBI" id="CHEBI:15377"/>
        <dbReference type="ChEBI" id="CHEBI:61406"/>
        <dbReference type="ChEBI" id="CHEBI:62616"/>
    </reaction>
    <physiologicalReaction direction="right-to-left" evidence="17">
        <dbReference type="Rhea" id="RHEA:31193"/>
    </physiologicalReaction>
</comment>
<dbReference type="GO" id="GO:0006635">
    <property type="term" value="P:fatty acid beta-oxidation"/>
    <property type="evidence" value="ECO:0007669"/>
    <property type="project" value="UniProtKB-UniPathway"/>
</dbReference>
<evidence type="ECO:0000256" key="10">
    <source>
        <dbReference type="ARBA" id="ARBA00023002"/>
    </source>
</evidence>
<dbReference type="GeneID" id="106165251"/>
<comment type="pathway">
    <text evidence="3">Lipid metabolism; fatty acid beta-oxidation.</text>
</comment>
<keyword evidence="15" id="KW-0456">Lyase</keyword>
<evidence type="ECO:0000259" key="38">
    <source>
        <dbReference type="Pfam" id="PF02737"/>
    </source>
</evidence>
<evidence type="ECO:0000256" key="32">
    <source>
        <dbReference type="ARBA" id="ARBA00047613"/>
    </source>
</evidence>
<gene>
    <name evidence="40" type="primary">LOC106165251</name>
</gene>
<dbReference type="InterPro" id="IPR029045">
    <property type="entry name" value="ClpP/crotonase-like_dom_sf"/>
</dbReference>
<dbReference type="PANTHER" id="PTHR23309:SF49">
    <property type="entry name" value="PEROXISOMAL BIFUNCTIONAL ENZYME"/>
    <property type="match status" value="1"/>
</dbReference>
<feature type="domain" description="3-hydroxyacyl-CoA dehydrogenase C-terminal" evidence="37">
    <location>
        <begin position="480"/>
        <end position="583"/>
    </location>
</feature>
<evidence type="ECO:0000256" key="3">
    <source>
        <dbReference type="ARBA" id="ARBA00005005"/>
    </source>
</evidence>
<feature type="domain" description="3-hydroxyacyl-CoA dehydrogenase C-terminal" evidence="37">
    <location>
        <begin position="621"/>
        <end position="706"/>
    </location>
</feature>
<evidence type="ECO:0000256" key="20">
    <source>
        <dbReference type="ARBA" id="ARBA00035949"/>
    </source>
</evidence>
<evidence type="ECO:0000256" key="7">
    <source>
        <dbReference type="ARBA" id="ARBA00012076"/>
    </source>
</evidence>
<evidence type="ECO:0000256" key="23">
    <source>
        <dbReference type="ARBA" id="ARBA00036353"/>
    </source>
</evidence>
<dbReference type="EC" id="5.3.3.8" evidence="6"/>
<evidence type="ECO:0000256" key="24">
    <source>
        <dbReference type="ARBA" id="ARBA00036370"/>
    </source>
</evidence>
<evidence type="ECO:0000256" key="30">
    <source>
        <dbReference type="ARBA" id="ARBA00039632"/>
    </source>
</evidence>
<dbReference type="Pfam" id="PF00378">
    <property type="entry name" value="ECH_1"/>
    <property type="match status" value="1"/>
</dbReference>
<evidence type="ECO:0000256" key="12">
    <source>
        <dbReference type="ARBA" id="ARBA00023098"/>
    </source>
</evidence>
<dbReference type="InterPro" id="IPR036291">
    <property type="entry name" value="NAD(P)-bd_dom_sf"/>
</dbReference>
<evidence type="ECO:0000256" key="15">
    <source>
        <dbReference type="ARBA" id="ARBA00023239"/>
    </source>
</evidence>
<comment type="catalytic activity">
    <reaction evidence="35">
        <text>(3S)-hydroxyhexadecanedioyl-CoA + NAD(+) = 3-oxohexadecanedioyl-CoA + NADH + H(+)</text>
        <dbReference type="Rhea" id="RHEA:40267"/>
        <dbReference type="ChEBI" id="CHEBI:15378"/>
        <dbReference type="ChEBI" id="CHEBI:57540"/>
        <dbReference type="ChEBI" id="CHEBI:57945"/>
        <dbReference type="ChEBI" id="CHEBI:77080"/>
        <dbReference type="ChEBI" id="CHEBI:77081"/>
    </reaction>
    <physiologicalReaction direction="left-to-right" evidence="35">
        <dbReference type="Rhea" id="RHEA:40268"/>
    </physiologicalReaction>
</comment>
<dbReference type="SUPFAM" id="SSF52096">
    <property type="entry name" value="ClpP/crotonase"/>
    <property type="match status" value="1"/>
</dbReference>
<comment type="catalytic activity">
    <reaction evidence="24">
        <text>(3S)-hydroxyhexanoyl-CoA = (2E)-hexenoyl-CoA + H2O</text>
        <dbReference type="Rhea" id="RHEA:30547"/>
        <dbReference type="ChEBI" id="CHEBI:15377"/>
        <dbReference type="ChEBI" id="CHEBI:62075"/>
        <dbReference type="ChEBI" id="CHEBI:62077"/>
    </reaction>
    <physiologicalReaction direction="right-to-left" evidence="24">
        <dbReference type="Rhea" id="RHEA:30549"/>
    </physiologicalReaction>
</comment>
<proteinExistence type="inferred from homology"/>
<comment type="catalytic activity">
    <reaction evidence="21">
        <text>a (3Z)-enoyl-CoA = a 4-saturated (2E)-enoyl-CoA</text>
        <dbReference type="Rhea" id="RHEA:45900"/>
        <dbReference type="ChEBI" id="CHEBI:85097"/>
        <dbReference type="ChEBI" id="CHEBI:85489"/>
        <dbReference type="EC" id="5.3.3.8"/>
    </reaction>
    <physiologicalReaction direction="left-to-right" evidence="21">
        <dbReference type="Rhea" id="RHEA:45901"/>
    </physiologicalReaction>
</comment>
<evidence type="ECO:0000259" key="37">
    <source>
        <dbReference type="Pfam" id="PF00725"/>
    </source>
</evidence>
<evidence type="ECO:0000256" key="33">
    <source>
        <dbReference type="ARBA" id="ARBA00048361"/>
    </source>
</evidence>
<comment type="catalytic activity">
    <reaction evidence="32">
        <text>(3S)-hydroxyhexadecanoyl-CoA + NAD(+) = 3-oxohexadecanoyl-CoA + NADH + H(+)</text>
        <dbReference type="Rhea" id="RHEA:31159"/>
        <dbReference type="ChEBI" id="CHEBI:15378"/>
        <dbReference type="ChEBI" id="CHEBI:57349"/>
        <dbReference type="ChEBI" id="CHEBI:57540"/>
        <dbReference type="ChEBI" id="CHEBI:57945"/>
        <dbReference type="ChEBI" id="CHEBI:62613"/>
    </reaction>
    <physiologicalReaction direction="left-to-right" evidence="32">
        <dbReference type="Rhea" id="RHEA:31160"/>
    </physiologicalReaction>
</comment>
<dbReference type="SUPFAM" id="SSF48179">
    <property type="entry name" value="6-phosphogluconate dehydrogenase C-terminal domain-like"/>
    <property type="match status" value="2"/>
</dbReference>
<keyword evidence="16" id="KW-0511">Multifunctional enzyme</keyword>
<evidence type="ECO:0000256" key="36">
    <source>
        <dbReference type="RuleBase" id="RU003707"/>
    </source>
</evidence>
<comment type="catalytic activity">
    <reaction evidence="27">
        <text>(3E)-decenoyl-CoA = (2E)-decenoyl-CoA</text>
        <dbReference type="Rhea" id="RHEA:45752"/>
        <dbReference type="ChEBI" id="CHEBI:61406"/>
        <dbReference type="ChEBI" id="CHEBI:84793"/>
    </reaction>
    <physiologicalReaction direction="left-to-right" evidence="27">
        <dbReference type="Rhea" id="RHEA:45753"/>
    </physiologicalReaction>
</comment>
<keyword evidence="39" id="KW-1185">Reference proteome</keyword>
<dbReference type="Gene3D" id="3.90.226.10">
    <property type="entry name" value="2-enoyl-CoA Hydratase, Chain A, domain 1"/>
    <property type="match status" value="1"/>
</dbReference>
<dbReference type="AlphaFoldDB" id="A0A1S3IKS7"/>
<protein>
    <recommendedName>
        <fullName evidence="30">Peroxisomal bifunctional enzyme</fullName>
        <ecNumber evidence="8">1.1.1.35</ecNumber>
        <ecNumber evidence="7">4.2.1.17</ecNumber>
        <ecNumber evidence="6">5.3.3.8</ecNumber>
    </recommendedName>
    <alternativeName>
        <fullName evidence="31">Multifunctional enzyme 1</fullName>
    </alternativeName>
</protein>
<evidence type="ECO:0000256" key="1">
    <source>
        <dbReference type="ARBA" id="ARBA00000469"/>
    </source>
</evidence>
<name>A0A1S3IKS7_LINAN</name>
<evidence type="ECO:0000256" key="4">
    <source>
        <dbReference type="ARBA" id="ARBA00008750"/>
    </source>
</evidence>
<comment type="catalytic activity">
    <reaction evidence="26">
        <text>(3E,5Z)-tetradecadienoyl-CoA = (2E,5Z)-tetradecadienoyl-CoA</text>
        <dbReference type="Rhea" id="RHEA:47464"/>
        <dbReference type="ChEBI" id="CHEBI:71586"/>
        <dbReference type="ChEBI" id="CHEBI:87701"/>
    </reaction>
    <physiologicalReaction direction="right-to-left" evidence="26">
        <dbReference type="Rhea" id="RHEA:47466"/>
    </physiologicalReaction>
</comment>
<dbReference type="InterPro" id="IPR006176">
    <property type="entry name" value="3-OHacyl-CoA_DH_NAD-bd"/>
</dbReference>
<feature type="domain" description="3-hydroxyacyl-CoA dehydrogenase NAD binding" evidence="38">
    <location>
        <begin position="300"/>
        <end position="477"/>
    </location>
</feature>
<comment type="catalytic activity">
    <reaction evidence="18">
        <text>(3E,5Z)-octadienoyl-CoA = (2E,5Z)-octadienoyl-CoA</text>
        <dbReference type="Rhea" id="RHEA:49932"/>
        <dbReference type="ChEBI" id="CHEBI:85108"/>
        <dbReference type="ChEBI" id="CHEBI:131990"/>
    </reaction>
    <physiologicalReaction direction="right-to-left" evidence="18">
        <dbReference type="Rhea" id="RHEA:49934"/>
    </physiologicalReaction>
</comment>
<evidence type="ECO:0000256" key="13">
    <source>
        <dbReference type="ARBA" id="ARBA00023140"/>
    </source>
</evidence>
<dbReference type="GO" id="GO:0005777">
    <property type="term" value="C:peroxisome"/>
    <property type="evidence" value="ECO:0007669"/>
    <property type="project" value="UniProtKB-SubCell"/>
</dbReference>
<dbReference type="SUPFAM" id="SSF51735">
    <property type="entry name" value="NAD(P)-binding Rossmann-fold domains"/>
    <property type="match status" value="1"/>
</dbReference>
<keyword evidence="12" id="KW-0443">Lipid metabolism</keyword>
<evidence type="ECO:0000256" key="2">
    <source>
        <dbReference type="ARBA" id="ARBA00004275"/>
    </source>
</evidence>
<comment type="similarity">
    <text evidence="4">In the N-terminal section; belongs to the enoyl-CoA hydratase/isomerase family.</text>
</comment>
<dbReference type="RefSeq" id="XP_013398850.1">
    <property type="nucleotide sequence ID" value="XM_013543396.2"/>
</dbReference>
<evidence type="ECO:0000256" key="34">
    <source>
        <dbReference type="ARBA" id="ARBA00048911"/>
    </source>
</evidence>
<dbReference type="FunFam" id="1.10.1040.50:FF:000006">
    <property type="entry name" value="Peroxisomal bifunctional enzyme"/>
    <property type="match status" value="1"/>
</dbReference>
<comment type="subunit">
    <text evidence="5">Monomer.</text>
</comment>
<dbReference type="PROSITE" id="PS00067">
    <property type="entry name" value="3HCDH"/>
    <property type="match status" value="1"/>
</dbReference>
<dbReference type="EC" id="4.2.1.17" evidence="7"/>
<dbReference type="OrthoDB" id="2018133at2759"/>
<comment type="catalytic activity">
    <reaction evidence="19">
        <text>a 4-saturated-(3S)-3-hydroxyacyl-CoA = a (3E)-enoyl-CoA + H2O</text>
        <dbReference type="Rhea" id="RHEA:20724"/>
        <dbReference type="ChEBI" id="CHEBI:15377"/>
        <dbReference type="ChEBI" id="CHEBI:58521"/>
        <dbReference type="ChEBI" id="CHEBI:137480"/>
        <dbReference type="EC" id="4.2.1.17"/>
    </reaction>
    <physiologicalReaction direction="left-to-right" evidence="19">
        <dbReference type="Rhea" id="RHEA:20725"/>
    </physiologicalReaction>
</comment>
<comment type="catalytic activity">
    <reaction evidence="22">
        <text>(3Z)-hexenoyl-CoA = (2E)-hexenoyl-CoA</text>
        <dbReference type="Rhea" id="RHEA:45748"/>
        <dbReference type="ChEBI" id="CHEBI:62077"/>
        <dbReference type="ChEBI" id="CHEBI:85415"/>
    </reaction>
    <physiologicalReaction direction="left-to-right" evidence="22">
        <dbReference type="Rhea" id="RHEA:45749"/>
    </physiologicalReaction>
</comment>
<evidence type="ECO:0000256" key="28">
    <source>
        <dbReference type="ARBA" id="ARBA00036989"/>
    </source>
</evidence>
<dbReference type="PROSITE" id="PS00166">
    <property type="entry name" value="ENOYL_COA_HYDRATASE"/>
    <property type="match status" value="1"/>
</dbReference>
<evidence type="ECO:0000256" key="5">
    <source>
        <dbReference type="ARBA" id="ARBA00011245"/>
    </source>
</evidence>
<accession>A0A1S3IKS7</accession>
<dbReference type="Gene3D" id="1.10.1040.50">
    <property type="match status" value="1"/>
</dbReference>
<evidence type="ECO:0000256" key="25">
    <source>
        <dbReference type="ARBA" id="ARBA00036472"/>
    </source>
</evidence>
<dbReference type="InterPro" id="IPR006108">
    <property type="entry name" value="3HC_DH_C"/>
</dbReference>
<comment type="catalytic activity">
    <reaction evidence="20">
        <text>a (3E)-enoyl-CoA = a 4-saturated (2E)-enoyl-CoA</text>
        <dbReference type="Rhea" id="RHEA:45228"/>
        <dbReference type="ChEBI" id="CHEBI:58521"/>
        <dbReference type="ChEBI" id="CHEBI:85097"/>
        <dbReference type="EC" id="5.3.3.8"/>
    </reaction>
    <physiologicalReaction direction="left-to-right" evidence="20">
        <dbReference type="Rhea" id="RHEA:45229"/>
    </physiologicalReaction>
</comment>